<sequence>MKRPARRFRVWPPDPQLVVVLLAGELPGWEVRYAPALCLPGCSPRRWVYQASRPWPGGEEWVECVYPDELVWSIDRFCEVC</sequence>
<proteinExistence type="predicted"/>
<accession>A0A7W7MBE5</accession>
<evidence type="ECO:0000313" key="2">
    <source>
        <dbReference type="Proteomes" id="UP000546162"/>
    </source>
</evidence>
<name>A0A7W7MBE5_9ACTN</name>
<keyword evidence="2" id="KW-1185">Reference proteome</keyword>
<evidence type="ECO:0000313" key="1">
    <source>
        <dbReference type="EMBL" id="MBB4744033.1"/>
    </source>
</evidence>
<organism evidence="1 2">
    <name type="scientific">Actinoplanes octamycinicus</name>
    <dbReference type="NCBI Taxonomy" id="135948"/>
    <lineage>
        <taxon>Bacteria</taxon>
        <taxon>Bacillati</taxon>
        <taxon>Actinomycetota</taxon>
        <taxon>Actinomycetes</taxon>
        <taxon>Micromonosporales</taxon>
        <taxon>Micromonosporaceae</taxon>
        <taxon>Actinoplanes</taxon>
    </lineage>
</organism>
<dbReference type="AlphaFoldDB" id="A0A7W7MBE5"/>
<comment type="caution">
    <text evidence="1">The sequence shown here is derived from an EMBL/GenBank/DDBJ whole genome shotgun (WGS) entry which is preliminary data.</text>
</comment>
<gene>
    <name evidence="1" type="ORF">BJY16_007492</name>
</gene>
<reference evidence="1 2" key="1">
    <citation type="submission" date="2020-08" db="EMBL/GenBank/DDBJ databases">
        <title>Sequencing the genomes of 1000 actinobacteria strains.</title>
        <authorList>
            <person name="Klenk H.-P."/>
        </authorList>
    </citation>
    <scope>NUCLEOTIDE SEQUENCE [LARGE SCALE GENOMIC DNA]</scope>
    <source>
        <strain evidence="1 2">DSM 45809</strain>
    </source>
</reference>
<protein>
    <submittedName>
        <fullName evidence="1">Uncharacterized protein</fullName>
    </submittedName>
</protein>
<dbReference type="Proteomes" id="UP000546162">
    <property type="component" value="Unassembled WGS sequence"/>
</dbReference>
<dbReference type="EMBL" id="JACHNB010000001">
    <property type="protein sequence ID" value="MBB4744033.1"/>
    <property type="molecule type" value="Genomic_DNA"/>
</dbReference>